<feature type="compositionally biased region" description="Polar residues" evidence="1">
    <location>
        <begin position="14"/>
        <end position="27"/>
    </location>
</feature>
<reference evidence="3" key="1">
    <citation type="submission" date="2015-12" db="EMBL/GenBank/DDBJ databases">
        <title>Update maize B73 reference genome by single molecule sequencing technologies.</title>
        <authorList>
            <consortium name="Maize Genome Sequencing Project"/>
            <person name="Ware D."/>
        </authorList>
    </citation>
    <scope>NUCLEOTIDE SEQUENCE [LARGE SCALE GENOMIC DNA]</scope>
    <source>
        <strain evidence="3">cv. B73</strain>
    </source>
</reference>
<reference evidence="2" key="3">
    <citation type="submission" date="2021-05" db="UniProtKB">
        <authorList>
            <consortium name="EnsemblPlants"/>
        </authorList>
    </citation>
    <scope>IDENTIFICATION</scope>
    <source>
        <strain evidence="2">cv. B73</strain>
    </source>
</reference>
<feature type="compositionally biased region" description="Gly residues" evidence="1">
    <location>
        <begin position="73"/>
        <end position="85"/>
    </location>
</feature>
<feature type="compositionally biased region" description="Basic and acidic residues" evidence="1">
    <location>
        <begin position="392"/>
        <end position="402"/>
    </location>
</feature>
<evidence type="ECO:0000313" key="2">
    <source>
        <dbReference type="EnsemblPlants" id="Zm00001eb107740_P001"/>
    </source>
</evidence>
<dbReference type="InParanoid" id="A0A804MS96"/>
<organism evidence="2 3">
    <name type="scientific">Zea mays</name>
    <name type="common">Maize</name>
    <dbReference type="NCBI Taxonomy" id="4577"/>
    <lineage>
        <taxon>Eukaryota</taxon>
        <taxon>Viridiplantae</taxon>
        <taxon>Streptophyta</taxon>
        <taxon>Embryophyta</taxon>
        <taxon>Tracheophyta</taxon>
        <taxon>Spermatophyta</taxon>
        <taxon>Magnoliopsida</taxon>
        <taxon>Liliopsida</taxon>
        <taxon>Poales</taxon>
        <taxon>Poaceae</taxon>
        <taxon>PACMAD clade</taxon>
        <taxon>Panicoideae</taxon>
        <taxon>Andropogonodae</taxon>
        <taxon>Andropogoneae</taxon>
        <taxon>Tripsacinae</taxon>
        <taxon>Zea</taxon>
    </lineage>
</organism>
<dbReference type="AlphaFoldDB" id="A0A804MS96"/>
<feature type="compositionally biased region" description="Low complexity" evidence="1">
    <location>
        <begin position="86"/>
        <end position="116"/>
    </location>
</feature>
<dbReference type="Gramene" id="Zm00001eb107740_T001">
    <property type="protein sequence ID" value="Zm00001eb107740_P001"/>
    <property type="gene ID" value="Zm00001eb107740"/>
</dbReference>
<protein>
    <submittedName>
        <fullName evidence="2">Uncharacterized protein</fullName>
    </submittedName>
</protein>
<dbReference type="EnsemblPlants" id="Zm00001eb107740_T001">
    <property type="protein sequence ID" value="Zm00001eb107740_P001"/>
    <property type="gene ID" value="Zm00001eb107740"/>
</dbReference>
<evidence type="ECO:0000256" key="1">
    <source>
        <dbReference type="SAM" id="MobiDB-lite"/>
    </source>
</evidence>
<feature type="region of interest" description="Disordered" evidence="1">
    <location>
        <begin position="130"/>
        <end position="218"/>
    </location>
</feature>
<feature type="region of interest" description="Disordered" evidence="1">
    <location>
        <begin position="1"/>
        <end position="33"/>
    </location>
</feature>
<proteinExistence type="predicted"/>
<keyword evidence="3" id="KW-1185">Reference proteome</keyword>
<evidence type="ECO:0000313" key="3">
    <source>
        <dbReference type="Proteomes" id="UP000007305"/>
    </source>
</evidence>
<feature type="compositionally biased region" description="Gly residues" evidence="1">
    <location>
        <begin position="138"/>
        <end position="147"/>
    </location>
</feature>
<feature type="region of interest" description="Disordered" evidence="1">
    <location>
        <begin position="73"/>
        <end position="116"/>
    </location>
</feature>
<feature type="compositionally biased region" description="Basic and acidic residues" evidence="1">
    <location>
        <begin position="200"/>
        <end position="209"/>
    </location>
</feature>
<dbReference type="Proteomes" id="UP000007305">
    <property type="component" value="Chromosome 2"/>
</dbReference>
<reference evidence="2" key="2">
    <citation type="submission" date="2019-07" db="EMBL/GenBank/DDBJ databases">
        <authorList>
            <person name="Seetharam A."/>
            <person name="Woodhouse M."/>
            <person name="Cannon E."/>
        </authorList>
    </citation>
    <scope>NUCLEOTIDE SEQUENCE [LARGE SCALE GENOMIC DNA]</scope>
    <source>
        <strain evidence="2">cv. B73</strain>
    </source>
</reference>
<dbReference type="PROSITE" id="PS51257">
    <property type="entry name" value="PROKAR_LIPOPROTEIN"/>
    <property type="match status" value="1"/>
</dbReference>
<feature type="compositionally biased region" description="Basic residues" evidence="1">
    <location>
        <begin position="359"/>
        <end position="371"/>
    </location>
</feature>
<name>A0A804MS96_MAIZE</name>
<sequence length="441" mass="46570">MGNKTSTRTECKRSTPSTFGTNATTTACCSGGNGSRCGSFGSGGGDGWQHGGSFGDGGGDSCSCGNGGGDGRHGGSFGNGGGDGMRCGSSGTTSTRRGSSTSATAESSFSSSPSLSLSLSTFSSASKSATFSSASKSGGRGDGGAGGASTLPVSSPRAPQKARCVTKLSRLNQASAAPDESNNEKTQSLVSPARIGRWGGRREEKKREAGSGGKKKTMTHLVKSVPQSQRYSRVPQVLACALRSAWTAYRLAQRGHAQRFSPCLRQKCFLIPVRSPSARAGEWCTQAGSGHTYTRRRGGGAPGPRCRRRQGRLWPRRCSCRFWSRWKPLPHTSHTKRFVASSVPGESAITSASGSAAAKAKRAKPSGHARGRGGSSGPAAAVARMPTPEQPRGTDTHTETWRPGEVPLLLDRSRRRSRQRHRRRLRLLLGPRLRVRRVRHR</sequence>
<accession>A0A804MS96</accession>
<feature type="region of interest" description="Disordered" evidence="1">
    <location>
        <begin position="352"/>
        <end position="420"/>
    </location>
</feature>